<protein>
    <submittedName>
        <fullName evidence="1">O-methylsterigmatocystin oxidoreductase, putative</fullName>
    </submittedName>
</protein>
<reference evidence="2" key="1">
    <citation type="journal article" date="2014" name="Genome Announc.">
        <title>Draft genome sequence of the plant-pathogenic soil fungus Rhizoctonia solani anastomosis group 3 strain Rhs1AP.</title>
        <authorList>
            <person name="Cubeta M.A."/>
            <person name="Thomas E."/>
            <person name="Dean R.A."/>
            <person name="Jabaji S."/>
            <person name="Neate S.M."/>
            <person name="Tavantzis S."/>
            <person name="Toda T."/>
            <person name="Vilgalys R."/>
            <person name="Bharathan N."/>
            <person name="Fedorova-Abrams N."/>
            <person name="Pakala S.B."/>
            <person name="Pakala S.M."/>
            <person name="Zafar N."/>
            <person name="Joardar V."/>
            <person name="Losada L."/>
            <person name="Nierman W.C."/>
        </authorList>
    </citation>
    <scope>NUCLEOTIDE SEQUENCE [LARGE SCALE GENOMIC DNA]</scope>
    <source>
        <strain evidence="2">AG-3</strain>
    </source>
</reference>
<proteinExistence type="predicted"/>
<evidence type="ECO:0000313" key="1">
    <source>
        <dbReference type="EMBL" id="EUC60444.1"/>
    </source>
</evidence>
<sequence length="57" mass="6629">MLSMFNIRPEADTAGNPIPLKADMLLNEALRFIIPFQCQITPRSKHHEHIVREWVDS</sequence>
<gene>
    <name evidence="1" type="ORF">RSOL_344410</name>
</gene>
<comment type="caution">
    <text evidence="1">The sequence shown here is derived from an EMBL/GenBank/DDBJ whole genome shotgun (WGS) entry which is preliminary data.</text>
</comment>
<dbReference type="AlphaFoldDB" id="X8J9X5"/>
<name>X8J9X5_9AGAM</name>
<evidence type="ECO:0000313" key="2">
    <source>
        <dbReference type="Proteomes" id="UP000030108"/>
    </source>
</evidence>
<dbReference type="EMBL" id="JATN01000319">
    <property type="protein sequence ID" value="EUC60444.1"/>
    <property type="molecule type" value="Genomic_DNA"/>
</dbReference>
<accession>X8J9X5</accession>
<organism evidence="1 2">
    <name type="scientific">Rhizoctonia solani AG-3 Rhs1AP</name>
    <dbReference type="NCBI Taxonomy" id="1086054"/>
    <lineage>
        <taxon>Eukaryota</taxon>
        <taxon>Fungi</taxon>
        <taxon>Dikarya</taxon>
        <taxon>Basidiomycota</taxon>
        <taxon>Agaricomycotina</taxon>
        <taxon>Agaricomycetes</taxon>
        <taxon>Cantharellales</taxon>
        <taxon>Ceratobasidiaceae</taxon>
        <taxon>Rhizoctonia</taxon>
    </lineage>
</organism>
<dbReference type="Proteomes" id="UP000030108">
    <property type="component" value="Unassembled WGS sequence"/>
</dbReference>